<comment type="subcellular location">
    <subcellularLocation>
        <location evidence="1">Cytoplasm</location>
    </subcellularLocation>
</comment>
<protein>
    <submittedName>
        <fullName evidence="9">Cell division initiation protein</fullName>
    </submittedName>
</protein>
<evidence type="ECO:0000256" key="2">
    <source>
        <dbReference type="ARBA" id="ARBA00009008"/>
    </source>
</evidence>
<keyword evidence="10" id="KW-1185">Reference proteome</keyword>
<dbReference type="EMBL" id="JBEPLN010000046">
    <property type="protein sequence ID" value="MET3635146.1"/>
    <property type="molecule type" value="Genomic_DNA"/>
</dbReference>
<dbReference type="Proteomes" id="UP001549037">
    <property type="component" value="Unassembled WGS sequence"/>
</dbReference>
<comment type="similarity">
    <text evidence="2">Belongs to the DivIVA family.</text>
</comment>
<keyword evidence="5 7" id="KW-0175">Coiled coil</keyword>
<sequence length="284" mass="32583">MAITAVDIKDKTFTTKFRGYNVEEVDEFLDILVDDFEELVRKNREQADRIKSLEEKILYFDDMKESLSQSVILAQETAEKVKSSALTESENMLNKANYESTRLVDEAKLKANEILRDATDEAKRIAVETEDLKRQSRVFHQRLLASVEGQLGLINAPEWAELLKPTAVYLQNSDAAFREVVEKVLDEHVLDETSDFESFDATRQFTAEEMEELQRRVAESNQKVEMALKEEAHAELESQAIQEEVSEQVVTEIPSESFITFDDVEPTEPNLGDTQTFKINFNQD</sequence>
<evidence type="ECO:0000256" key="4">
    <source>
        <dbReference type="ARBA" id="ARBA00022618"/>
    </source>
</evidence>
<dbReference type="Pfam" id="PF05103">
    <property type="entry name" value="DivIVA"/>
    <property type="match status" value="1"/>
</dbReference>
<gene>
    <name evidence="9" type="ORF">ABID28_001808</name>
</gene>
<evidence type="ECO:0000256" key="1">
    <source>
        <dbReference type="ARBA" id="ARBA00004496"/>
    </source>
</evidence>
<proteinExistence type="inferred from homology"/>
<evidence type="ECO:0000256" key="6">
    <source>
        <dbReference type="ARBA" id="ARBA00023306"/>
    </source>
</evidence>
<evidence type="ECO:0000313" key="10">
    <source>
        <dbReference type="Proteomes" id="UP001549037"/>
    </source>
</evidence>
<dbReference type="Gene3D" id="6.10.250.660">
    <property type="match status" value="1"/>
</dbReference>
<feature type="region of interest" description="Disordered" evidence="8">
    <location>
        <begin position="262"/>
        <end position="284"/>
    </location>
</feature>
<accession>A0ABV2JKB2</accession>
<keyword evidence="3" id="KW-0963">Cytoplasm</keyword>
<feature type="compositionally biased region" description="Polar residues" evidence="8">
    <location>
        <begin position="272"/>
        <end position="284"/>
    </location>
</feature>
<evidence type="ECO:0000256" key="5">
    <source>
        <dbReference type="ARBA" id="ARBA00023054"/>
    </source>
</evidence>
<reference evidence="9 10" key="1">
    <citation type="submission" date="2024-06" db="EMBL/GenBank/DDBJ databases">
        <title>Genomic Encyclopedia of Type Strains, Phase IV (KMG-IV): sequencing the most valuable type-strain genomes for metagenomic binning, comparative biology and taxonomic classification.</title>
        <authorList>
            <person name="Goeker M."/>
        </authorList>
    </citation>
    <scope>NUCLEOTIDE SEQUENCE [LARGE SCALE GENOMIC DNA]</scope>
    <source>
        <strain evidence="9 10">DSM 28302</strain>
    </source>
</reference>
<dbReference type="NCBIfam" id="TIGR03544">
    <property type="entry name" value="DivI1A_domain"/>
    <property type="match status" value="1"/>
</dbReference>
<keyword evidence="4 9" id="KW-0132">Cell division</keyword>
<dbReference type="GO" id="GO:0051301">
    <property type="term" value="P:cell division"/>
    <property type="evidence" value="ECO:0007669"/>
    <property type="project" value="UniProtKB-KW"/>
</dbReference>
<evidence type="ECO:0000313" key="9">
    <source>
        <dbReference type="EMBL" id="MET3635146.1"/>
    </source>
</evidence>
<name>A0ABV2JKB2_9STRE</name>
<keyword evidence="6" id="KW-0131">Cell cycle</keyword>
<dbReference type="InterPro" id="IPR007793">
    <property type="entry name" value="DivIVA_fam"/>
</dbReference>
<comment type="caution">
    <text evidence="9">The sequence shown here is derived from an EMBL/GenBank/DDBJ whole genome shotgun (WGS) entry which is preliminary data.</text>
</comment>
<dbReference type="InterPro" id="IPR019933">
    <property type="entry name" value="DivIVA_domain"/>
</dbReference>
<dbReference type="RefSeq" id="WP_354369849.1">
    <property type="nucleotide sequence ID" value="NZ_JBEPLN010000046.1"/>
</dbReference>
<organism evidence="9 10">
    <name type="scientific">Streptococcus porcorum</name>
    <dbReference type="NCBI Taxonomy" id="701526"/>
    <lineage>
        <taxon>Bacteria</taxon>
        <taxon>Bacillati</taxon>
        <taxon>Bacillota</taxon>
        <taxon>Bacilli</taxon>
        <taxon>Lactobacillales</taxon>
        <taxon>Streptococcaceae</taxon>
        <taxon>Streptococcus</taxon>
    </lineage>
</organism>
<dbReference type="PANTHER" id="PTHR35794:SF2">
    <property type="entry name" value="CELL DIVISION PROTEIN DIVIVA"/>
    <property type="match status" value="1"/>
</dbReference>
<evidence type="ECO:0000256" key="3">
    <source>
        <dbReference type="ARBA" id="ARBA00022490"/>
    </source>
</evidence>
<evidence type="ECO:0000256" key="7">
    <source>
        <dbReference type="SAM" id="Coils"/>
    </source>
</evidence>
<dbReference type="PANTHER" id="PTHR35794">
    <property type="entry name" value="CELL DIVISION PROTEIN DIVIVA"/>
    <property type="match status" value="1"/>
</dbReference>
<feature type="coiled-coil region" evidence="7">
    <location>
        <begin position="203"/>
        <end position="230"/>
    </location>
</feature>
<evidence type="ECO:0000256" key="8">
    <source>
        <dbReference type="SAM" id="MobiDB-lite"/>
    </source>
</evidence>